<dbReference type="EMBL" id="JAOG01000002">
    <property type="protein sequence ID" value="EUA55761.1"/>
    <property type="molecule type" value="Genomic_DNA"/>
</dbReference>
<organism evidence="2 3">
    <name type="scientific">Mycobacterium intracellulare 1956</name>
    <dbReference type="NCBI Taxonomy" id="1299331"/>
    <lineage>
        <taxon>Bacteria</taxon>
        <taxon>Bacillati</taxon>
        <taxon>Actinomycetota</taxon>
        <taxon>Actinomycetes</taxon>
        <taxon>Mycobacteriales</taxon>
        <taxon>Mycobacteriaceae</taxon>
        <taxon>Mycobacterium</taxon>
        <taxon>Mycobacterium avium complex (MAC)</taxon>
    </lineage>
</organism>
<evidence type="ECO:0000256" key="1">
    <source>
        <dbReference type="SAM" id="MobiDB-lite"/>
    </source>
</evidence>
<name>X8CIW4_MYCIT</name>
<feature type="region of interest" description="Disordered" evidence="1">
    <location>
        <begin position="1"/>
        <end position="46"/>
    </location>
</feature>
<proteinExistence type="predicted"/>
<dbReference type="Proteomes" id="UP000020825">
    <property type="component" value="Unassembled WGS sequence"/>
</dbReference>
<comment type="caution">
    <text evidence="2">The sequence shown here is derived from an EMBL/GenBank/DDBJ whole genome shotgun (WGS) entry which is preliminary data.</text>
</comment>
<dbReference type="PATRIC" id="fig|1299331.3.peg.3825"/>
<evidence type="ECO:0000313" key="3">
    <source>
        <dbReference type="Proteomes" id="UP000020825"/>
    </source>
</evidence>
<accession>X8CIW4</accession>
<protein>
    <submittedName>
        <fullName evidence="2">Uncharacterized protein</fullName>
    </submittedName>
</protein>
<reference evidence="2 3" key="1">
    <citation type="submission" date="2013-12" db="EMBL/GenBank/DDBJ databases">
        <authorList>
            <person name="Zelazny A."/>
            <person name="Olivier K."/>
            <person name="Holland S."/>
            <person name="Lenaerts A."/>
            <person name="Ordway D."/>
            <person name="DeGroote M.A."/>
            <person name="Parker T."/>
            <person name="Sizemore C."/>
            <person name="Tallon L.J."/>
            <person name="Sadzewicz L.K."/>
            <person name="Sengamalay N."/>
            <person name="Fraser C.M."/>
            <person name="Hine E."/>
            <person name="Shefchek K.A."/>
            <person name="Das S.P."/>
            <person name="Tettelin H."/>
        </authorList>
    </citation>
    <scope>NUCLEOTIDE SEQUENCE [LARGE SCALE GENOMIC DNA]</scope>
    <source>
        <strain evidence="2 3">1956</strain>
    </source>
</reference>
<sequence length="77" mass="8375">MVEAIQRRLAQHRPGARRDRRTAAGPARLGHRGRRRAGVGAPAGRARVVGCRARWARRSDGMLNDSATLTTVAHTPV</sequence>
<gene>
    <name evidence="2" type="ORF">I550_3918</name>
</gene>
<feature type="compositionally biased region" description="Basic residues" evidence="1">
    <location>
        <begin position="9"/>
        <end position="20"/>
    </location>
</feature>
<dbReference type="AlphaFoldDB" id="X8CIW4"/>
<evidence type="ECO:0000313" key="2">
    <source>
        <dbReference type="EMBL" id="EUA55761.1"/>
    </source>
</evidence>